<dbReference type="Proteomes" id="UP000248066">
    <property type="component" value="Unassembled WGS sequence"/>
</dbReference>
<evidence type="ECO:0000256" key="4">
    <source>
        <dbReference type="PIRNR" id="PIRNR005690"/>
    </source>
</evidence>
<organism evidence="7 8">
    <name type="scientific">Alteribacter lacisalsi</name>
    <dbReference type="NCBI Taxonomy" id="2045244"/>
    <lineage>
        <taxon>Bacteria</taxon>
        <taxon>Bacillati</taxon>
        <taxon>Bacillota</taxon>
        <taxon>Bacilli</taxon>
        <taxon>Bacillales</taxon>
        <taxon>Bacillaceae</taxon>
        <taxon>Alteribacter</taxon>
    </lineage>
</organism>
<accession>A0A2W0HYF0</accession>
<comment type="similarity">
    <text evidence="2 4">Belongs to the GerABKA family.</text>
</comment>
<feature type="transmembrane region" description="Helical" evidence="6">
    <location>
        <begin position="432"/>
        <end position="460"/>
    </location>
</feature>
<evidence type="ECO:0000313" key="7">
    <source>
        <dbReference type="EMBL" id="PYZ98828.1"/>
    </source>
</evidence>
<dbReference type="InterPro" id="IPR050768">
    <property type="entry name" value="UPF0353/GerABKA_families"/>
</dbReference>
<feature type="compositionally biased region" description="Polar residues" evidence="5">
    <location>
        <begin position="499"/>
        <end position="512"/>
    </location>
</feature>
<evidence type="ECO:0000256" key="5">
    <source>
        <dbReference type="SAM" id="MobiDB-lite"/>
    </source>
</evidence>
<keyword evidence="6" id="KW-1133">Transmembrane helix</keyword>
<feature type="transmembrane region" description="Helical" evidence="6">
    <location>
        <begin position="309"/>
        <end position="331"/>
    </location>
</feature>
<dbReference type="GO" id="GO:0009847">
    <property type="term" value="P:spore germination"/>
    <property type="evidence" value="ECO:0007669"/>
    <property type="project" value="UniProtKB-UniRule"/>
</dbReference>
<dbReference type="PANTHER" id="PTHR22550:SF5">
    <property type="entry name" value="LEUCINE ZIPPER PROTEIN 4"/>
    <property type="match status" value="1"/>
</dbReference>
<evidence type="ECO:0000256" key="3">
    <source>
        <dbReference type="ARBA" id="ARBA00023136"/>
    </source>
</evidence>
<dbReference type="RefSeq" id="WP_110519034.1">
    <property type="nucleotide sequence ID" value="NZ_PDOF01000001.1"/>
</dbReference>
<dbReference type="OrthoDB" id="9772630at2"/>
<keyword evidence="8" id="KW-1185">Reference proteome</keyword>
<reference evidence="7 8" key="1">
    <citation type="submission" date="2017-10" db="EMBL/GenBank/DDBJ databases">
        <title>Bacillus sp. nov., a halophilic bacterium isolated from a Yangshapao Lake.</title>
        <authorList>
            <person name="Wang H."/>
        </authorList>
    </citation>
    <scope>NUCLEOTIDE SEQUENCE [LARGE SCALE GENOMIC DNA]</scope>
    <source>
        <strain evidence="7 8">YSP-3</strain>
    </source>
</reference>
<feature type="region of interest" description="Disordered" evidence="5">
    <location>
        <begin position="493"/>
        <end position="512"/>
    </location>
</feature>
<name>A0A2W0HYF0_9BACI</name>
<keyword evidence="3 4" id="KW-0472">Membrane</keyword>
<evidence type="ECO:0000256" key="6">
    <source>
        <dbReference type="SAM" id="Phobius"/>
    </source>
</evidence>
<proteinExistence type="inferred from homology"/>
<comment type="caution">
    <text evidence="7">The sequence shown here is derived from an EMBL/GenBank/DDBJ whole genome shotgun (WGS) entry which is preliminary data.</text>
</comment>
<protein>
    <submittedName>
        <fullName evidence="7">Spore germination protein</fullName>
    </submittedName>
</protein>
<dbReference type="GO" id="GO:0005886">
    <property type="term" value="C:plasma membrane"/>
    <property type="evidence" value="ECO:0007669"/>
    <property type="project" value="UniProtKB-SubCell"/>
</dbReference>
<evidence type="ECO:0000256" key="2">
    <source>
        <dbReference type="ARBA" id="ARBA00005278"/>
    </source>
</evidence>
<feature type="transmembrane region" description="Helical" evidence="6">
    <location>
        <begin position="401"/>
        <end position="420"/>
    </location>
</feature>
<dbReference type="PIRSF" id="PIRSF005690">
    <property type="entry name" value="GerBA"/>
    <property type="match status" value="1"/>
</dbReference>
<dbReference type="PANTHER" id="PTHR22550">
    <property type="entry name" value="SPORE GERMINATION PROTEIN"/>
    <property type="match status" value="1"/>
</dbReference>
<dbReference type="EMBL" id="PDOF01000001">
    <property type="protein sequence ID" value="PYZ98828.1"/>
    <property type="molecule type" value="Genomic_DNA"/>
</dbReference>
<keyword evidence="6" id="KW-0812">Transmembrane</keyword>
<evidence type="ECO:0000313" key="8">
    <source>
        <dbReference type="Proteomes" id="UP000248066"/>
    </source>
</evidence>
<dbReference type="InterPro" id="IPR004995">
    <property type="entry name" value="Spore_Ger"/>
</dbReference>
<dbReference type="Pfam" id="PF03323">
    <property type="entry name" value="GerA"/>
    <property type="match status" value="1"/>
</dbReference>
<evidence type="ECO:0000256" key="1">
    <source>
        <dbReference type="ARBA" id="ARBA00004141"/>
    </source>
</evidence>
<comment type="subcellular location">
    <subcellularLocation>
        <location evidence="4">Cell membrane</location>
    </subcellularLocation>
    <subcellularLocation>
        <location evidence="1">Membrane</location>
        <topology evidence="1">Multi-pass membrane protein</topology>
    </subcellularLocation>
</comment>
<dbReference type="AlphaFoldDB" id="A0A2W0HYF0"/>
<sequence>MFKKLFRRLNQDPVRENDEYMIEITGNLDETKKTLDKIIAESDDVVVREFNIAKKRRAIMYVIDSLANMQTLEENIIRPLMYFRRELPDIKNEQKFIDSLMEDTILFNEVETTDNVEDAVLGFMAGQALLAIDGVQTFVIIDSRQFEQRGLQEPPSELLVRGPRDGFNEVLHTNVGLVRRRVRDPNFVLQFGQIGRRSKRDFALMYIKGIADPKLVDEMRYRISCIDTDDTEESGNIEQLVEDNVLSPFPQVLRTERPDKTVSSLMNGGIAVSLDGTPFALLAPVTFQFLFKSPEDNYDRWQIGTLIRLLRYVAAFIALFLPAIYIAMVSYHQGMIPTLLAVSIAGTREGVPFPSFIEAFAMEFTLELLREAGIRLPNPIGQTIGIVGGLVIGDAAVRAGIVSPIMIIVVALTAISSFSLPSYNVSITFRMLRFALMIIAAGFGLYGIVIGFIFITIHLASLKSFGNYYMSPFAPFRLRDWGDLLFRAPLSGQKKRPQVPNTYDDQKSNWTK</sequence>
<gene>
    <name evidence="7" type="ORF">CR205_09730</name>
</gene>